<dbReference type="GO" id="GO:0000398">
    <property type="term" value="P:mRNA splicing, via spliceosome"/>
    <property type="evidence" value="ECO:0007669"/>
    <property type="project" value="TreeGrafter"/>
</dbReference>
<evidence type="ECO:0000313" key="11">
    <source>
        <dbReference type="Proteomes" id="UP001146120"/>
    </source>
</evidence>
<dbReference type="InterPro" id="IPR018609">
    <property type="entry name" value="Bud13"/>
</dbReference>
<feature type="transmembrane region" description="Helical" evidence="9">
    <location>
        <begin position="429"/>
        <end position="450"/>
    </location>
</feature>
<keyword evidence="6 9" id="KW-1133">Transmembrane helix</keyword>
<dbReference type="PANTHER" id="PTHR31809:SF0">
    <property type="entry name" value="BUD13 HOMOLOG"/>
    <property type="match status" value="1"/>
</dbReference>
<feature type="compositionally biased region" description="Basic and acidic residues" evidence="8">
    <location>
        <begin position="580"/>
        <end position="589"/>
    </location>
</feature>
<reference evidence="10" key="2">
    <citation type="journal article" date="2023" name="Microbiol Resour">
        <title>Decontamination and Annotation of the Draft Genome Sequence of the Oomycete Lagenidium giganteum ARSEF 373.</title>
        <authorList>
            <person name="Morgan W.R."/>
            <person name="Tartar A."/>
        </authorList>
    </citation>
    <scope>NUCLEOTIDE SEQUENCE</scope>
    <source>
        <strain evidence="10">ARSEF 373</strain>
    </source>
</reference>
<feature type="compositionally biased region" description="Basic and acidic residues" evidence="8">
    <location>
        <begin position="660"/>
        <end position="685"/>
    </location>
</feature>
<keyword evidence="5 9" id="KW-0812">Transmembrane</keyword>
<evidence type="ECO:0000256" key="1">
    <source>
        <dbReference type="ARBA" id="ARBA00004141"/>
    </source>
</evidence>
<feature type="transmembrane region" description="Helical" evidence="9">
    <location>
        <begin position="351"/>
        <end position="367"/>
    </location>
</feature>
<evidence type="ECO:0000256" key="6">
    <source>
        <dbReference type="ARBA" id="ARBA00022989"/>
    </source>
</evidence>
<feature type="compositionally biased region" description="Basic residues" evidence="8">
    <location>
        <begin position="474"/>
        <end position="486"/>
    </location>
</feature>
<feature type="compositionally biased region" description="Basic and acidic residues" evidence="8">
    <location>
        <begin position="923"/>
        <end position="934"/>
    </location>
</feature>
<dbReference type="GO" id="GO:0005337">
    <property type="term" value="F:nucleoside transmembrane transporter activity"/>
    <property type="evidence" value="ECO:0007669"/>
    <property type="project" value="InterPro"/>
</dbReference>
<feature type="compositionally biased region" description="Basic and acidic residues" evidence="8">
    <location>
        <begin position="548"/>
        <end position="563"/>
    </location>
</feature>
<dbReference type="GO" id="GO:0003723">
    <property type="term" value="F:RNA binding"/>
    <property type="evidence" value="ECO:0007669"/>
    <property type="project" value="TreeGrafter"/>
</dbReference>
<feature type="region of interest" description="Disordered" evidence="8">
    <location>
        <begin position="470"/>
        <end position="714"/>
    </location>
</feature>
<dbReference type="PANTHER" id="PTHR31809">
    <property type="entry name" value="BUD13 HOMOLOG"/>
    <property type="match status" value="1"/>
</dbReference>
<dbReference type="GO" id="GO:0016020">
    <property type="term" value="C:membrane"/>
    <property type="evidence" value="ECO:0007669"/>
    <property type="project" value="UniProtKB-SubCell"/>
</dbReference>
<feature type="transmembrane region" description="Helical" evidence="9">
    <location>
        <begin position="320"/>
        <end position="339"/>
    </location>
</feature>
<dbReference type="Proteomes" id="UP001146120">
    <property type="component" value="Unassembled WGS sequence"/>
</dbReference>
<evidence type="ECO:0000256" key="2">
    <source>
        <dbReference type="ARBA" id="ARBA00007965"/>
    </source>
</evidence>
<comment type="similarity">
    <text evidence="3">Belongs to the CWC26 family.</text>
</comment>
<evidence type="ECO:0008006" key="12">
    <source>
        <dbReference type="Google" id="ProtNLM"/>
    </source>
</evidence>
<protein>
    <recommendedName>
        <fullName evidence="12">Pre-mRNA-splicing factor CWC26</fullName>
    </recommendedName>
</protein>
<reference evidence="10" key="1">
    <citation type="submission" date="2022-11" db="EMBL/GenBank/DDBJ databases">
        <authorList>
            <person name="Morgan W.R."/>
            <person name="Tartar A."/>
        </authorList>
    </citation>
    <scope>NUCLEOTIDE SEQUENCE</scope>
    <source>
        <strain evidence="10">ARSEF 373</strain>
    </source>
</reference>
<evidence type="ECO:0000256" key="9">
    <source>
        <dbReference type="SAM" id="Phobius"/>
    </source>
</evidence>
<feature type="compositionally biased region" description="Basic and acidic residues" evidence="8">
    <location>
        <begin position="943"/>
        <end position="980"/>
    </location>
</feature>
<feature type="region of interest" description="Disordered" evidence="8">
    <location>
        <begin position="923"/>
        <end position="1046"/>
    </location>
</feature>
<feature type="compositionally biased region" description="Basic residues" evidence="8">
    <location>
        <begin position="1003"/>
        <end position="1014"/>
    </location>
</feature>
<evidence type="ECO:0000256" key="4">
    <source>
        <dbReference type="ARBA" id="ARBA00022448"/>
    </source>
</evidence>
<evidence type="ECO:0000313" key="10">
    <source>
        <dbReference type="EMBL" id="DAZ96343.1"/>
    </source>
</evidence>
<feature type="compositionally biased region" description="Polar residues" evidence="8">
    <location>
        <begin position="693"/>
        <end position="703"/>
    </location>
</feature>
<feature type="transmembrane region" description="Helical" evidence="9">
    <location>
        <begin position="18"/>
        <end position="38"/>
    </location>
</feature>
<feature type="transmembrane region" description="Helical" evidence="9">
    <location>
        <begin position="281"/>
        <end position="300"/>
    </location>
</feature>
<sequence length="1083" mass="121158">MHVCSLQSLPATMERQAGLAYAIFLFIGIGASLPWNVFITAEGYFQQRLAHTRFEESFLNWFSMAFNITTLSTMFVRTVCIGERMPGPVASVFAGLVVISCVIFGHSLITKMPQYAGDSFFQLTMASIMVVSMACTALQDGLLRMAANFPPQYTQAIVTGQALAGLGVSVSNFLILFFNDPSKPAPHVMPNLFVRMASDVDLCAFVYFTLVFVTSVLCLASFVVLTRLELFQHYQYGKRNAMTTSSEMKSAAMAEAHERLLDGQPELKQASPELLAVAFRIRLYAATVFFVFLVTLAVFPGITSSIQSMHPERGRFFRDLFAPFSFILFNFGDLLGRLVAPWCAIKTSRQLLYASLARLLFFPLLMLCNVSNEHHQAITTVVFRNDLLPVLFLLVCALTNGLFCTLALMHYPGLLRNNQEKEMGGTIMFFVISIGLCAGSLMSFVLQALLKATTMASKLEYLQRYMSGGDADKKSRKKEKKKKKAKSSGTGTHLRVVDDDPSWDNIAPNQADIDEKWERDGVEDERPVVVAGTEEIDPQDLPVFVNADEFKDELQPSHKRSEPADVQDASPPRRPRSQRARADSDDSPARRGRASSSRKNSTDDFSPPRRRAATATRFNDNADDASPPRRRRGRQPDSDDDMSPPRRGSKASSPAKQRRKDSEDVSPPRRQLEKSTDKRDEDASPPRRRRKLSTSSPAANSPVQAARRRQTDSDVMCHRARTERVENVAPSGSDRAIVGLDPDPDRVRDVRVIVAVVVTIIGHYLSDEEAEVADVLAGLAVDRNRAAVDRQSALLRRTRDLVRVLCHAVVLVAVDRERDDRRDHRSRSPIKQQPSPRKVSVDAEPSPSKKDTNELTDPDTKPRGGLYSAQEFTEARERHARNNDFQAADADAMGANAETVYRDKRGRKLDMLNELVRQQEVLEGKRQREAREEYEWGTGNVQKVERQQRQQELEEMKSKPFARHEDDAELEQLRKERVRAFDPINSKVFQDAADDEDGLGGSSRKKKKAKKAKKSSSSSNAKTSSGKSKYAGPPAPPNRFSIPPGYRWDGVVRGTNWEEKVLLRHNKSAAGEEDAYKYAVADM</sequence>
<feature type="region of interest" description="Disordered" evidence="8">
    <location>
        <begin position="818"/>
        <end position="866"/>
    </location>
</feature>
<feature type="transmembrane region" description="Helical" evidence="9">
    <location>
        <begin position="58"/>
        <end position="76"/>
    </location>
</feature>
<dbReference type="PRINTS" id="PR01130">
    <property type="entry name" value="DERENTRNSPRT"/>
</dbReference>
<gene>
    <name evidence="10" type="ORF">N0F65_007993</name>
</gene>
<dbReference type="AlphaFoldDB" id="A0AAV2YSN0"/>
<feature type="transmembrane region" description="Helical" evidence="9">
    <location>
        <begin position="155"/>
        <end position="178"/>
    </location>
</feature>
<proteinExistence type="inferred from homology"/>
<keyword evidence="7 9" id="KW-0472">Membrane</keyword>
<dbReference type="GO" id="GO:0070274">
    <property type="term" value="C:RES complex"/>
    <property type="evidence" value="ECO:0007669"/>
    <property type="project" value="TreeGrafter"/>
</dbReference>
<keyword evidence="4" id="KW-0813">Transport</keyword>
<feature type="transmembrane region" description="Helical" evidence="9">
    <location>
        <begin position="387"/>
        <end position="408"/>
    </location>
</feature>
<organism evidence="10 11">
    <name type="scientific">Lagenidium giganteum</name>
    <dbReference type="NCBI Taxonomy" id="4803"/>
    <lineage>
        <taxon>Eukaryota</taxon>
        <taxon>Sar</taxon>
        <taxon>Stramenopiles</taxon>
        <taxon>Oomycota</taxon>
        <taxon>Peronosporomycetes</taxon>
        <taxon>Pythiales</taxon>
        <taxon>Pythiaceae</taxon>
    </lineage>
</organism>
<evidence type="ECO:0000256" key="8">
    <source>
        <dbReference type="SAM" id="MobiDB-lite"/>
    </source>
</evidence>
<comment type="similarity">
    <text evidence="2">Belongs to the SLC29A/ENT transporter (TC 2.A.57) family.</text>
</comment>
<dbReference type="Pfam" id="PF09736">
    <property type="entry name" value="Bud13"/>
    <property type="match status" value="1"/>
</dbReference>
<feature type="transmembrane region" description="Helical" evidence="9">
    <location>
        <begin position="121"/>
        <end position="143"/>
    </location>
</feature>
<dbReference type="Pfam" id="PF01733">
    <property type="entry name" value="Nucleoside_tran"/>
    <property type="match status" value="1"/>
</dbReference>
<accession>A0AAV2YSN0</accession>
<evidence type="ECO:0000256" key="3">
    <source>
        <dbReference type="ARBA" id="ARBA00011069"/>
    </source>
</evidence>
<keyword evidence="11" id="KW-1185">Reference proteome</keyword>
<feature type="compositionally biased region" description="Basic and acidic residues" evidence="8">
    <location>
        <begin position="513"/>
        <end position="527"/>
    </location>
</feature>
<dbReference type="InterPro" id="IPR051112">
    <property type="entry name" value="CWC26_splicing_factor"/>
</dbReference>
<feature type="transmembrane region" description="Helical" evidence="9">
    <location>
        <begin position="88"/>
        <end position="109"/>
    </location>
</feature>
<feature type="transmembrane region" description="Helical" evidence="9">
    <location>
        <begin position="204"/>
        <end position="225"/>
    </location>
</feature>
<dbReference type="EMBL" id="DAKRPA010000170">
    <property type="protein sequence ID" value="DAZ96343.1"/>
    <property type="molecule type" value="Genomic_DNA"/>
</dbReference>
<name>A0AAV2YSN0_9STRA</name>
<feature type="compositionally biased region" description="Low complexity" evidence="8">
    <location>
        <begin position="1015"/>
        <end position="1029"/>
    </location>
</feature>
<dbReference type="InterPro" id="IPR002259">
    <property type="entry name" value="Eqnu_transpt"/>
</dbReference>
<feature type="compositionally biased region" description="Basic and acidic residues" evidence="8">
    <location>
        <begin position="847"/>
        <end position="862"/>
    </location>
</feature>
<evidence type="ECO:0000256" key="7">
    <source>
        <dbReference type="ARBA" id="ARBA00023136"/>
    </source>
</evidence>
<dbReference type="GO" id="GO:0005684">
    <property type="term" value="C:U2-type spliceosomal complex"/>
    <property type="evidence" value="ECO:0007669"/>
    <property type="project" value="TreeGrafter"/>
</dbReference>
<evidence type="ECO:0000256" key="5">
    <source>
        <dbReference type="ARBA" id="ARBA00022692"/>
    </source>
</evidence>
<comment type="subcellular location">
    <subcellularLocation>
        <location evidence="1">Membrane</location>
        <topology evidence="1">Multi-pass membrane protein</topology>
    </subcellularLocation>
</comment>
<comment type="caution">
    <text evidence="10">The sequence shown here is derived from an EMBL/GenBank/DDBJ whole genome shotgun (WGS) entry which is preliminary data.</text>
</comment>